<reference evidence="4" key="1">
    <citation type="submission" date="2022-11" db="UniProtKB">
        <authorList>
            <consortium name="WormBaseParasite"/>
        </authorList>
    </citation>
    <scope>IDENTIFICATION</scope>
</reference>
<feature type="transmembrane region" description="Helical" evidence="2">
    <location>
        <begin position="71"/>
        <end position="94"/>
    </location>
</feature>
<keyword evidence="3" id="KW-1185">Reference proteome</keyword>
<organism evidence="3 4">
    <name type="scientific">Parascaris univalens</name>
    <name type="common">Nematode worm</name>
    <dbReference type="NCBI Taxonomy" id="6257"/>
    <lineage>
        <taxon>Eukaryota</taxon>
        <taxon>Metazoa</taxon>
        <taxon>Ecdysozoa</taxon>
        <taxon>Nematoda</taxon>
        <taxon>Chromadorea</taxon>
        <taxon>Rhabditida</taxon>
        <taxon>Spirurina</taxon>
        <taxon>Ascaridomorpha</taxon>
        <taxon>Ascaridoidea</taxon>
        <taxon>Ascarididae</taxon>
        <taxon>Parascaris</taxon>
    </lineage>
</organism>
<accession>A0A915C337</accession>
<keyword evidence="2" id="KW-1133">Transmembrane helix</keyword>
<feature type="region of interest" description="Disordered" evidence="1">
    <location>
        <begin position="1"/>
        <end position="65"/>
    </location>
</feature>
<dbReference type="WBParaSite" id="PgR079_g025_t01">
    <property type="protein sequence ID" value="PgR079_g025_t01"/>
    <property type="gene ID" value="PgR079_g025"/>
</dbReference>
<feature type="compositionally biased region" description="Polar residues" evidence="1">
    <location>
        <begin position="24"/>
        <end position="36"/>
    </location>
</feature>
<protein>
    <submittedName>
        <fullName evidence="4">Uncharacterized protein</fullName>
    </submittedName>
</protein>
<name>A0A915C337_PARUN</name>
<proteinExistence type="predicted"/>
<dbReference type="Proteomes" id="UP000887569">
    <property type="component" value="Unplaced"/>
</dbReference>
<evidence type="ECO:0000256" key="1">
    <source>
        <dbReference type="SAM" id="MobiDB-lite"/>
    </source>
</evidence>
<keyword evidence="2" id="KW-0812">Transmembrane</keyword>
<sequence>MMSNVDPYFQIPPKPMESGEKVKQTSTKSGEQQLKNSKQRAKHKSGSSVKFGESSRRETEQEDTTDCQCCAITMIIVLVILGLAMTALMGAVALSDCFGIERCPIISLI</sequence>
<evidence type="ECO:0000256" key="2">
    <source>
        <dbReference type="SAM" id="Phobius"/>
    </source>
</evidence>
<evidence type="ECO:0000313" key="3">
    <source>
        <dbReference type="Proteomes" id="UP000887569"/>
    </source>
</evidence>
<dbReference type="AlphaFoldDB" id="A0A915C337"/>
<keyword evidence="2" id="KW-0472">Membrane</keyword>
<evidence type="ECO:0000313" key="4">
    <source>
        <dbReference type="WBParaSite" id="PgR079_g025_t01"/>
    </source>
</evidence>